<keyword evidence="3" id="KW-1185">Reference proteome</keyword>
<dbReference type="EMBL" id="KN819376">
    <property type="protein sequence ID" value="KIJ11596.1"/>
    <property type="molecule type" value="Genomic_DNA"/>
</dbReference>
<evidence type="ECO:0000313" key="3">
    <source>
        <dbReference type="Proteomes" id="UP000053647"/>
    </source>
</evidence>
<name>A0A0C9TWC7_PAXIN</name>
<accession>A0A0C9TWC7</accession>
<feature type="compositionally biased region" description="Acidic residues" evidence="1">
    <location>
        <begin position="21"/>
        <end position="33"/>
    </location>
</feature>
<dbReference type="OrthoDB" id="2688210at2759"/>
<dbReference type="Proteomes" id="UP000053647">
    <property type="component" value="Unassembled WGS sequence"/>
</dbReference>
<proteinExistence type="predicted"/>
<dbReference type="HOGENOM" id="CLU_052398_1_0_1"/>
<reference evidence="3" key="2">
    <citation type="submission" date="2015-01" db="EMBL/GenBank/DDBJ databases">
        <title>Evolutionary Origins and Diversification of the Mycorrhizal Mutualists.</title>
        <authorList>
            <consortium name="DOE Joint Genome Institute"/>
            <consortium name="Mycorrhizal Genomics Consortium"/>
            <person name="Kohler A."/>
            <person name="Kuo A."/>
            <person name="Nagy L.G."/>
            <person name="Floudas D."/>
            <person name="Copeland A."/>
            <person name="Barry K.W."/>
            <person name="Cichocki N."/>
            <person name="Veneault-Fourrey C."/>
            <person name="LaButti K."/>
            <person name="Lindquist E.A."/>
            <person name="Lipzen A."/>
            <person name="Lundell T."/>
            <person name="Morin E."/>
            <person name="Murat C."/>
            <person name="Riley R."/>
            <person name="Ohm R."/>
            <person name="Sun H."/>
            <person name="Tunlid A."/>
            <person name="Henrissat B."/>
            <person name="Grigoriev I.V."/>
            <person name="Hibbett D.S."/>
            <person name="Martin F."/>
        </authorList>
    </citation>
    <scope>NUCLEOTIDE SEQUENCE [LARGE SCALE GENOMIC DNA]</scope>
    <source>
        <strain evidence="3">ATCC 200175</strain>
    </source>
</reference>
<gene>
    <name evidence="2" type="ORF">PAXINDRAFT_84246</name>
</gene>
<feature type="compositionally biased region" description="Basic residues" evidence="1">
    <location>
        <begin position="1"/>
        <end position="17"/>
    </location>
</feature>
<organism evidence="2 3">
    <name type="scientific">Paxillus involutus ATCC 200175</name>
    <dbReference type="NCBI Taxonomy" id="664439"/>
    <lineage>
        <taxon>Eukaryota</taxon>
        <taxon>Fungi</taxon>
        <taxon>Dikarya</taxon>
        <taxon>Basidiomycota</taxon>
        <taxon>Agaricomycotina</taxon>
        <taxon>Agaricomycetes</taxon>
        <taxon>Agaricomycetidae</taxon>
        <taxon>Boletales</taxon>
        <taxon>Paxilineae</taxon>
        <taxon>Paxillaceae</taxon>
        <taxon>Paxillus</taxon>
    </lineage>
</organism>
<feature type="region of interest" description="Disordered" evidence="1">
    <location>
        <begin position="1"/>
        <end position="42"/>
    </location>
</feature>
<evidence type="ECO:0000313" key="2">
    <source>
        <dbReference type="EMBL" id="KIJ11596.1"/>
    </source>
</evidence>
<protein>
    <submittedName>
        <fullName evidence="2">Uncharacterized protein</fullName>
    </submittedName>
</protein>
<reference evidence="2 3" key="1">
    <citation type="submission" date="2014-06" db="EMBL/GenBank/DDBJ databases">
        <authorList>
            <consortium name="DOE Joint Genome Institute"/>
            <person name="Kuo A."/>
            <person name="Kohler A."/>
            <person name="Nagy L.G."/>
            <person name="Floudas D."/>
            <person name="Copeland A."/>
            <person name="Barry K.W."/>
            <person name="Cichocki N."/>
            <person name="Veneault-Fourrey C."/>
            <person name="LaButti K."/>
            <person name="Lindquist E.A."/>
            <person name="Lipzen A."/>
            <person name="Lundell T."/>
            <person name="Morin E."/>
            <person name="Murat C."/>
            <person name="Sun H."/>
            <person name="Tunlid A."/>
            <person name="Henrissat B."/>
            <person name="Grigoriev I.V."/>
            <person name="Hibbett D.S."/>
            <person name="Martin F."/>
            <person name="Nordberg H.P."/>
            <person name="Cantor M.N."/>
            <person name="Hua S.X."/>
        </authorList>
    </citation>
    <scope>NUCLEOTIDE SEQUENCE [LARGE SCALE GENOMIC DNA]</scope>
    <source>
        <strain evidence="2 3">ATCC 200175</strain>
    </source>
</reference>
<sequence>MQRRKQKLTQPKKLKRYTVREEEEEAAANEEADCEQREAEKKRPKMNTFTPGASVADILIHPPSQYILQKLSTFNYTELWYFSFAGHLDTEKYHNKSQVDDTFGITRVDDLLTVRPVASVRASCNVLPDHELSFSEFLKAKNCFLDHAKKANWPITNLDTLTKFFWFLETHPSLQIPLGEKIILTYTSCIRFDWHRELKAGRGYNISVINSRLLDTIT</sequence>
<dbReference type="AlphaFoldDB" id="A0A0C9TWC7"/>
<evidence type="ECO:0000256" key="1">
    <source>
        <dbReference type="SAM" id="MobiDB-lite"/>
    </source>
</evidence>